<dbReference type="InterPro" id="IPR050109">
    <property type="entry name" value="HTH-type_TetR-like_transc_reg"/>
</dbReference>
<keyword evidence="2" id="KW-0238">DNA-binding</keyword>
<dbReference type="PANTHER" id="PTHR30055">
    <property type="entry name" value="HTH-TYPE TRANSCRIPTIONAL REGULATOR RUTR"/>
    <property type="match status" value="1"/>
</dbReference>
<evidence type="ECO:0000313" key="5">
    <source>
        <dbReference type="Proteomes" id="UP000309984"/>
    </source>
</evidence>
<dbReference type="Proteomes" id="UP000309984">
    <property type="component" value="Unassembled WGS sequence"/>
</dbReference>
<keyword evidence="1" id="KW-0805">Transcription regulation</keyword>
<dbReference type="GO" id="GO:0000976">
    <property type="term" value="F:transcription cis-regulatory region binding"/>
    <property type="evidence" value="ECO:0007669"/>
    <property type="project" value="TreeGrafter"/>
</dbReference>
<dbReference type="InterPro" id="IPR009057">
    <property type="entry name" value="Homeodomain-like_sf"/>
</dbReference>
<accession>A0A7I7ZQ75</accession>
<organism evidence="4 5">
    <name type="scientific">Mycolicibacterium phocaicum</name>
    <dbReference type="NCBI Taxonomy" id="319706"/>
    <lineage>
        <taxon>Bacteria</taxon>
        <taxon>Bacillati</taxon>
        <taxon>Actinomycetota</taxon>
        <taxon>Actinomycetes</taxon>
        <taxon>Mycobacteriales</taxon>
        <taxon>Mycobacteriaceae</taxon>
        <taxon>Mycolicibacterium</taxon>
    </lineage>
</organism>
<evidence type="ECO:0000256" key="1">
    <source>
        <dbReference type="ARBA" id="ARBA00023015"/>
    </source>
</evidence>
<evidence type="ECO:0000256" key="2">
    <source>
        <dbReference type="ARBA" id="ARBA00023125"/>
    </source>
</evidence>
<name>A0A7I7ZQ75_9MYCO</name>
<protein>
    <submittedName>
        <fullName evidence="4">TetR/AcrR family transcriptional regulator</fullName>
    </submittedName>
</protein>
<dbReference type="PROSITE" id="PS50977">
    <property type="entry name" value="HTH_TETR_2"/>
    <property type="match status" value="1"/>
</dbReference>
<dbReference type="PANTHER" id="PTHR30055:SF238">
    <property type="entry name" value="MYCOFACTOCIN BIOSYNTHESIS TRANSCRIPTIONAL REGULATOR MFTR-RELATED"/>
    <property type="match status" value="1"/>
</dbReference>
<dbReference type="SUPFAM" id="SSF46689">
    <property type="entry name" value="Homeodomain-like"/>
    <property type="match status" value="1"/>
</dbReference>
<dbReference type="RefSeq" id="WP_138247999.1">
    <property type="nucleotide sequence ID" value="NZ_AP022616.1"/>
</dbReference>
<sequence length="180" mass="19216">MRRRVGVEDYFDAGLKLLVAQGPGGIKVGALCAALGVTTGSFYGYFGSLDDFVARLLSSRLSHPNRRLLELANSDAPPESLLAGLRELLDAVPHDTETALRALASSRATAAALQRRLDKERGAALASILYKIVPADDCGRLADVGMALLIGYQQLYSGGGAAARDSLFEEFATMVHVYQM</sequence>
<dbReference type="Gene3D" id="1.10.357.10">
    <property type="entry name" value="Tetracycline Repressor, domain 2"/>
    <property type="match status" value="1"/>
</dbReference>
<dbReference type="EMBL" id="POTM01000012">
    <property type="protein sequence ID" value="TLH73721.1"/>
    <property type="molecule type" value="Genomic_DNA"/>
</dbReference>
<evidence type="ECO:0000256" key="3">
    <source>
        <dbReference type="ARBA" id="ARBA00023163"/>
    </source>
</evidence>
<keyword evidence="3" id="KW-0804">Transcription</keyword>
<gene>
    <name evidence="4" type="ORF">C1S79_03785</name>
</gene>
<dbReference type="InterPro" id="IPR001647">
    <property type="entry name" value="HTH_TetR"/>
</dbReference>
<comment type="caution">
    <text evidence="4">The sequence shown here is derived from an EMBL/GenBank/DDBJ whole genome shotgun (WGS) entry which is preliminary data.</text>
</comment>
<evidence type="ECO:0000313" key="4">
    <source>
        <dbReference type="EMBL" id="TLH73721.1"/>
    </source>
</evidence>
<keyword evidence="5" id="KW-1185">Reference proteome</keyword>
<proteinExistence type="predicted"/>
<dbReference type="GO" id="GO:0003700">
    <property type="term" value="F:DNA-binding transcription factor activity"/>
    <property type="evidence" value="ECO:0007669"/>
    <property type="project" value="TreeGrafter"/>
</dbReference>
<reference evidence="4 5" key="1">
    <citation type="submission" date="2018-01" db="EMBL/GenBank/DDBJ databases">
        <title>Comparative genomics of Mycobacterium mucogenicum and Mycobacterium neoaurum clade members emphasizing tRNA and non-coding RNA.</title>
        <authorList>
            <person name="Behra P.R.K."/>
            <person name="Pettersson B.M.F."/>
            <person name="Das S."/>
            <person name="Dasgupta S."/>
            <person name="Kirsebom L.A."/>
        </authorList>
    </citation>
    <scope>NUCLEOTIDE SEQUENCE [LARGE SCALE GENOMIC DNA]</scope>
    <source>
        <strain evidence="4 5">DSM 45104</strain>
    </source>
</reference>
<dbReference type="Pfam" id="PF00440">
    <property type="entry name" value="TetR_N"/>
    <property type="match status" value="1"/>
</dbReference>
<dbReference type="AlphaFoldDB" id="A0A7I7ZQ75"/>